<keyword evidence="5" id="KW-0521">NADP</keyword>
<dbReference type="Gene3D" id="3.50.50.60">
    <property type="entry name" value="FAD/NAD(P)-binding domain"/>
    <property type="match status" value="3"/>
</dbReference>
<evidence type="ECO:0000313" key="9">
    <source>
        <dbReference type="Proteomes" id="UP000241167"/>
    </source>
</evidence>
<gene>
    <name evidence="8" type="ORF">C7I55_08405</name>
</gene>
<evidence type="ECO:0000256" key="7">
    <source>
        <dbReference type="ARBA" id="ARBA00023033"/>
    </source>
</evidence>
<comment type="cofactor">
    <cofactor evidence="1">
        <name>FAD</name>
        <dbReference type="ChEBI" id="CHEBI:57692"/>
    </cofactor>
</comment>
<evidence type="ECO:0000256" key="3">
    <source>
        <dbReference type="ARBA" id="ARBA00022630"/>
    </source>
</evidence>
<dbReference type="AlphaFoldDB" id="A0A2P7QQX0"/>
<keyword evidence="6" id="KW-0560">Oxidoreductase</keyword>
<keyword evidence="7 8" id="KW-0503">Monooxygenase</keyword>
<keyword evidence="9" id="KW-1185">Reference proteome</keyword>
<evidence type="ECO:0000256" key="6">
    <source>
        <dbReference type="ARBA" id="ARBA00023002"/>
    </source>
</evidence>
<evidence type="ECO:0000256" key="1">
    <source>
        <dbReference type="ARBA" id="ARBA00001974"/>
    </source>
</evidence>
<evidence type="ECO:0000256" key="2">
    <source>
        <dbReference type="ARBA" id="ARBA00010139"/>
    </source>
</evidence>
<organism evidence="8 9">
    <name type="scientific">Allosphingosinicella deserti</name>
    <dbReference type="NCBI Taxonomy" id="2116704"/>
    <lineage>
        <taxon>Bacteria</taxon>
        <taxon>Pseudomonadati</taxon>
        <taxon>Pseudomonadota</taxon>
        <taxon>Alphaproteobacteria</taxon>
        <taxon>Sphingomonadales</taxon>
        <taxon>Sphingomonadaceae</taxon>
        <taxon>Allosphingosinicella</taxon>
    </lineage>
</organism>
<keyword evidence="4" id="KW-0274">FAD</keyword>
<dbReference type="OrthoDB" id="312624at2"/>
<dbReference type="Proteomes" id="UP000241167">
    <property type="component" value="Unassembled WGS sequence"/>
</dbReference>
<dbReference type="InterPro" id="IPR036188">
    <property type="entry name" value="FAD/NAD-bd_sf"/>
</dbReference>
<dbReference type="PRINTS" id="PR00411">
    <property type="entry name" value="PNDRDTASEI"/>
</dbReference>
<dbReference type="PANTHER" id="PTHR43872">
    <property type="entry name" value="MONOOXYGENASE, PUTATIVE (AFU_ORTHOLOGUE AFUA_8G02570)-RELATED"/>
    <property type="match status" value="1"/>
</dbReference>
<accession>A0A2P7QQX0</accession>
<evidence type="ECO:0000256" key="5">
    <source>
        <dbReference type="ARBA" id="ARBA00022857"/>
    </source>
</evidence>
<evidence type="ECO:0000256" key="4">
    <source>
        <dbReference type="ARBA" id="ARBA00022827"/>
    </source>
</evidence>
<comment type="similarity">
    <text evidence="2">Belongs to the FAD-binding monooxygenase family.</text>
</comment>
<dbReference type="Pfam" id="PF13450">
    <property type="entry name" value="NAD_binding_8"/>
    <property type="match status" value="1"/>
</dbReference>
<dbReference type="GO" id="GO:0050660">
    <property type="term" value="F:flavin adenine dinucleotide binding"/>
    <property type="evidence" value="ECO:0007669"/>
    <property type="project" value="InterPro"/>
</dbReference>
<dbReference type="InterPro" id="IPR051820">
    <property type="entry name" value="FAD-binding_MO"/>
</dbReference>
<dbReference type="GO" id="GO:0004499">
    <property type="term" value="F:N,N-dimethylaniline monooxygenase activity"/>
    <property type="evidence" value="ECO:0007669"/>
    <property type="project" value="InterPro"/>
</dbReference>
<dbReference type="PANTHER" id="PTHR43872:SF1">
    <property type="entry name" value="MONOOXYGENASE, PUTATIVE (AFU_ORTHOLOGUE AFUA_8G02570)-RELATED"/>
    <property type="match status" value="1"/>
</dbReference>
<dbReference type="GO" id="GO:0050661">
    <property type="term" value="F:NADP binding"/>
    <property type="evidence" value="ECO:0007669"/>
    <property type="project" value="InterPro"/>
</dbReference>
<name>A0A2P7QQX0_9SPHN</name>
<protein>
    <submittedName>
        <fullName evidence="8">FAD-containing monooxygenase EthA</fullName>
    </submittedName>
</protein>
<dbReference type="SUPFAM" id="SSF51905">
    <property type="entry name" value="FAD/NAD(P)-binding domain"/>
    <property type="match status" value="1"/>
</dbReference>
<dbReference type="RefSeq" id="WP_106512509.1">
    <property type="nucleotide sequence ID" value="NZ_PXYI01000003.1"/>
</dbReference>
<evidence type="ECO:0000313" key="8">
    <source>
        <dbReference type="EMBL" id="PSJ40357.1"/>
    </source>
</evidence>
<dbReference type="InterPro" id="IPR020946">
    <property type="entry name" value="Flavin_mOase-like"/>
</dbReference>
<dbReference type="FunFam" id="3.50.50.60:FF:000228">
    <property type="entry name" value="FAD-containing monooxygenase EthA"/>
    <property type="match status" value="1"/>
</dbReference>
<proteinExistence type="inferred from homology"/>
<keyword evidence="3" id="KW-0285">Flavoprotein</keyword>
<dbReference type="Pfam" id="PF00743">
    <property type="entry name" value="FMO-like"/>
    <property type="match status" value="1"/>
</dbReference>
<reference evidence="8 9" key="1">
    <citation type="submission" date="2018-03" db="EMBL/GenBank/DDBJ databases">
        <title>The draft genome of Sphingosinicella sp. GL-C-18.</title>
        <authorList>
            <person name="Liu L."/>
            <person name="Li L."/>
            <person name="Liang L."/>
            <person name="Zhang X."/>
            <person name="Wang T."/>
        </authorList>
    </citation>
    <scope>NUCLEOTIDE SEQUENCE [LARGE SCALE GENOMIC DNA]</scope>
    <source>
        <strain evidence="8 9">GL-C-18</strain>
    </source>
</reference>
<sequence>MGQAEQVDGHFDVLIVGAGLSGVDAAYRLQTQCPGKSYAILEAREAIGGTWDLFRYPGIRSDSDMYTLGFPFRPWTGEHAIAGGAEIRAYVEETAQLYGIDRHIRFSHKVVRADWSSAEGRWTLVVEADGRVRRYTCGFLYLCSGYYDYAGGYRPHWPGEDRFGGAIVHPQHWPETLDVAGKRVVVIGSGATAVTLVPALAETAAHVTMLQRSPSYVVSLPAKDPIAAAARGWLPRRAADTIVRLKNVLLGMVFYTFARRWPDAFRRHVLKGVRATLGPAYDVDRHFGPTYKPWDQRLCLVPDGDLFTAISSGRAAVVTDEVASFEAHGLTLRSGERLPADIVVTATGLVVKLAGGIDLSVDGAPVRIADKLVYKGMMLSDVPNLALAFGYTNASWTLKCDLTARTVCRLLNHMDRHGLTRCMPRLRDPAVAREPLLDFTSGYVQRAAGIMPKQGPKAPWRVHQNYLLDFAALRLRPVADEAMEFEGRSPPG</sequence>
<comment type="caution">
    <text evidence="8">The sequence shown here is derived from an EMBL/GenBank/DDBJ whole genome shotgun (WGS) entry which is preliminary data.</text>
</comment>
<dbReference type="EMBL" id="PXYI01000003">
    <property type="protein sequence ID" value="PSJ40357.1"/>
    <property type="molecule type" value="Genomic_DNA"/>
</dbReference>